<dbReference type="InterPro" id="IPR036412">
    <property type="entry name" value="HAD-like_sf"/>
</dbReference>
<keyword evidence="4" id="KW-0460">Magnesium</keyword>
<evidence type="ECO:0000313" key="6">
    <source>
        <dbReference type="Proteomes" id="UP000509626"/>
    </source>
</evidence>
<organism evidence="5 6">
    <name type="scientific">Halorarum salinum</name>
    <dbReference type="NCBI Taxonomy" id="2743089"/>
    <lineage>
        <taxon>Archaea</taxon>
        <taxon>Methanobacteriati</taxon>
        <taxon>Methanobacteriota</taxon>
        <taxon>Stenosarchaea group</taxon>
        <taxon>Halobacteria</taxon>
        <taxon>Halobacteriales</taxon>
        <taxon>Haloferacaceae</taxon>
        <taxon>Halorarum</taxon>
    </lineage>
</organism>
<dbReference type="Proteomes" id="UP000509626">
    <property type="component" value="Chromosome"/>
</dbReference>
<evidence type="ECO:0000256" key="3">
    <source>
        <dbReference type="ARBA" id="ARBA00022801"/>
    </source>
</evidence>
<dbReference type="RefSeq" id="WP_179269951.1">
    <property type="nucleotide sequence ID" value="NZ_CP058579.1"/>
</dbReference>
<name>A0A7D5LCW2_9EURY</name>
<dbReference type="SFLD" id="SFLDG01129">
    <property type="entry name" value="C1.5:_HAD__Beta-PGM__Phosphata"/>
    <property type="match status" value="1"/>
</dbReference>
<protein>
    <submittedName>
        <fullName evidence="5">HAD family hydrolase</fullName>
    </submittedName>
</protein>
<keyword evidence="6" id="KW-1185">Reference proteome</keyword>
<sequence length="223" mass="23825">MNPSAVTFDLDDTLVDYRRSPGEVLAVAFEAAGVDPLFPVGAYYDRFDEFNERTDSMAELRASCFAALSEERGHDPALGRRVADAFAASRDHRNVAWRPGAESLLDALEAAGVPTGVVTNGPRDAQSAKVEAVGLDGRVDPIVFAGHDTAPKPDPEPFERALERLGVDPERAVHVGDSRRTDVAGACAAGMGTVWVGEGDDHDADRGVRSLAELRRTGWLPGT</sequence>
<dbReference type="KEGG" id="halu:HUG12_17155"/>
<dbReference type="InterPro" id="IPR051400">
    <property type="entry name" value="HAD-like_hydrolase"/>
</dbReference>
<dbReference type="PANTHER" id="PTHR46470">
    <property type="entry name" value="N-ACYLNEURAMINATE-9-PHOSPHATASE"/>
    <property type="match status" value="1"/>
</dbReference>
<dbReference type="GO" id="GO:0044281">
    <property type="term" value="P:small molecule metabolic process"/>
    <property type="evidence" value="ECO:0007669"/>
    <property type="project" value="UniProtKB-ARBA"/>
</dbReference>
<dbReference type="NCBIfam" id="TIGR01509">
    <property type="entry name" value="HAD-SF-IA-v3"/>
    <property type="match status" value="1"/>
</dbReference>
<dbReference type="InterPro" id="IPR006439">
    <property type="entry name" value="HAD-SF_hydro_IA"/>
</dbReference>
<proteinExistence type="inferred from homology"/>
<dbReference type="OrthoDB" id="27736at2157"/>
<dbReference type="SFLD" id="SFLDS00003">
    <property type="entry name" value="Haloacid_Dehalogenase"/>
    <property type="match status" value="1"/>
</dbReference>
<dbReference type="SUPFAM" id="SSF56784">
    <property type="entry name" value="HAD-like"/>
    <property type="match status" value="1"/>
</dbReference>
<dbReference type="Gene3D" id="3.40.50.1000">
    <property type="entry name" value="HAD superfamily/HAD-like"/>
    <property type="match status" value="1"/>
</dbReference>
<accession>A0A7D5LCW2</accession>
<comment type="cofactor">
    <cofactor evidence="1">
        <name>Mg(2+)</name>
        <dbReference type="ChEBI" id="CHEBI:18420"/>
    </cofactor>
</comment>
<gene>
    <name evidence="5" type="ORF">HUG12_17155</name>
</gene>
<comment type="similarity">
    <text evidence="2">Belongs to the HAD-like hydrolase superfamily.</text>
</comment>
<dbReference type="Pfam" id="PF00702">
    <property type="entry name" value="Hydrolase"/>
    <property type="match status" value="1"/>
</dbReference>
<dbReference type="GO" id="GO:0016787">
    <property type="term" value="F:hydrolase activity"/>
    <property type="evidence" value="ECO:0007669"/>
    <property type="project" value="UniProtKB-KW"/>
</dbReference>
<dbReference type="GeneID" id="56039224"/>
<dbReference type="AlphaFoldDB" id="A0A7D5LCW2"/>
<reference evidence="5 6" key="1">
    <citation type="submission" date="2020-06" db="EMBL/GenBank/DDBJ databases">
        <title>NJ-3-1, isolated from saline soil.</title>
        <authorList>
            <person name="Cui H.L."/>
            <person name="Shi X."/>
        </authorList>
    </citation>
    <scope>NUCLEOTIDE SEQUENCE [LARGE SCALE GENOMIC DNA]</scope>
    <source>
        <strain evidence="5 6">NJ-3-1</strain>
    </source>
</reference>
<evidence type="ECO:0000256" key="1">
    <source>
        <dbReference type="ARBA" id="ARBA00001946"/>
    </source>
</evidence>
<keyword evidence="3 5" id="KW-0378">Hydrolase</keyword>
<evidence type="ECO:0000256" key="4">
    <source>
        <dbReference type="ARBA" id="ARBA00022842"/>
    </source>
</evidence>
<dbReference type="SFLD" id="SFLDG01135">
    <property type="entry name" value="C1.5.6:_HAD__Beta-PGM__Phospha"/>
    <property type="match status" value="1"/>
</dbReference>
<dbReference type="NCBIfam" id="TIGR01549">
    <property type="entry name" value="HAD-SF-IA-v1"/>
    <property type="match status" value="1"/>
</dbReference>
<dbReference type="PRINTS" id="PR00413">
    <property type="entry name" value="HADHALOGNASE"/>
</dbReference>
<dbReference type="Gene3D" id="1.20.120.1600">
    <property type="match status" value="1"/>
</dbReference>
<dbReference type="InterPro" id="IPR023214">
    <property type="entry name" value="HAD_sf"/>
</dbReference>
<dbReference type="EMBL" id="CP058579">
    <property type="protein sequence ID" value="QLG63367.1"/>
    <property type="molecule type" value="Genomic_DNA"/>
</dbReference>
<evidence type="ECO:0000313" key="5">
    <source>
        <dbReference type="EMBL" id="QLG63367.1"/>
    </source>
</evidence>
<evidence type="ECO:0000256" key="2">
    <source>
        <dbReference type="ARBA" id="ARBA00007958"/>
    </source>
</evidence>